<organism evidence="3">
    <name type="scientific">hydrothermal vent metagenome</name>
    <dbReference type="NCBI Taxonomy" id="652676"/>
    <lineage>
        <taxon>unclassified sequences</taxon>
        <taxon>metagenomes</taxon>
        <taxon>ecological metagenomes</taxon>
    </lineage>
</organism>
<sequence length="259" mass="28264">MVNTGVDRGAILAYSLTKKNMNWIVKTTVYLIHAVARAYTRKWVFLVFVTIVFVATVLVLARFDLLPDTVTEVASGAQKTHVTLEVSPLVSDAGISVTKTKINNSVKELPLKIEIPAIKLSVTISNPKTTNIEILDKGLLKGAVRYPLSAQLGELGNVIVFGHSSYLPIVYNQAYKTFDGIQKLSKKDKIIVYSTTKKYVYSVDTVTKENTASSAISLKVSRPTLTLSTCNSFGTKSDRFVVTAHLVGSYLLGGISTSR</sequence>
<gene>
    <name evidence="3" type="ORF">MNBD_CPR01-45</name>
</gene>
<dbReference type="InterPro" id="IPR005754">
    <property type="entry name" value="Sortase"/>
</dbReference>
<dbReference type="SUPFAM" id="SSF63817">
    <property type="entry name" value="Sortase"/>
    <property type="match status" value="1"/>
</dbReference>
<keyword evidence="1" id="KW-0378">Hydrolase</keyword>
<proteinExistence type="predicted"/>
<dbReference type="AlphaFoldDB" id="A0A3B0ULS2"/>
<keyword evidence="2" id="KW-0812">Transmembrane</keyword>
<accession>A0A3B0ULS2</accession>
<evidence type="ECO:0000313" key="3">
    <source>
        <dbReference type="EMBL" id="VAW32015.1"/>
    </source>
</evidence>
<keyword evidence="2" id="KW-1133">Transmembrane helix</keyword>
<dbReference type="EMBL" id="UOEV01000014">
    <property type="protein sequence ID" value="VAW32015.1"/>
    <property type="molecule type" value="Genomic_DNA"/>
</dbReference>
<dbReference type="InterPro" id="IPR023365">
    <property type="entry name" value="Sortase_dom-sf"/>
</dbReference>
<evidence type="ECO:0000256" key="1">
    <source>
        <dbReference type="ARBA" id="ARBA00022801"/>
    </source>
</evidence>
<evidence type="ECO:0008006" key="4">
    <source>
        <dbReference type="Google" id="ProtNLM"/>
    </source>
</evidence>
<evidence type="ECO:0000256" key="2">
    <source>
        <dbReference type="SAM" id="Phobius"/>
    </source>
</evidence>
<keyword evidence="2" id="KW-0472">Membrane</keyword>
<dbReference type="GO" id="GO:0016787">
    <property type="term" value="F:hydrolase activity"/>
    <property type="evidence" value="ECO:0007669"/>
    <property type="project" value="UniProtKB-KW"/>
</dbReference>
<protein>
    <recommendedName>
        <fullName evidence="4">Sortase A, LPXTG specific</fullName>
    </recommendedName>
</protein>
<reference evidence="3" key="1">
    <citation type="submission" date="2018-06" db="EMBL/GenBank/DDBJ databases">
        <authorList>
            <person name="Zhirakovskaya E."/>
        </authorList>
    </citation>
    <scope>NUCLEOTIDE SEQUENCE</scope>
</reference>
<dbReference type="Gene3D" id="2.40.260.10">
    <property type="entry name" value="Sortase"/>
    <property type="match status" value="1"/>
</dbReference>
<feature type="transmembrane region" description="Helical" evidence="2">
    <location>
        <begin position="43"/>
        <end position="63"/>
    </location>
</feature>
<dbReference type="Pfam" id="PF04203">
    <property type="entry name" value="Sortase"/>
    <property type="match status" value="1"/>
</dbReference>
<name>A0A3B0ULS2_9ZZZZ</name>